<evidence type="ECO:0000313" key="3">
    <source>
        <dbReference type="Proteomes" id="UP000039865"/>
    </source>
</evidence>
<feature type="compositionally biased region" description="Low complexity" evidence="1">
    <location>
        <begin position="49"/>
        <end position="68"/>
    </location>
</feature>
<gene>
    <name evidence="2" type="primary">Contig10210.g10904</name>
    <name evidence="2" type="ORF">STYLEM_16868</name>
</gene>
<feature type="region of interest" description="Disordered" evidence="1">
    <location>
        <begin position="49"/>
        <end position="215"/>
    </location>
</feature>
<name>A0A078B0B3_STYLE</name>
<dbReference type="EMBL" id="CCKQ01015908">
    <property type="protein sequence ID" value="CDW87756.1"/>
    <property type="molecule type" value="Genomic_DNA"/>
</dbReference>
<feature type="compositionally biased region" description="Low complexity" evidence="1">
    <location>
        <begin position="227"/>
        <end position="244"/>
    </location>
</feature>
<feature type="compositionally biased region" description="Polar residues" evidence="1">
    <location>
        <begin position="245"/>
        <end position="260"/>
    </location>
</feature>
<reference evidence="2 3" key="1">
    <citation type="submission" date="2014-06" db="EMBL/GenBank/DDBJ databases">
        <authorList>
            <person name="Swart Estienne"/>
        </authorList>
    </citation>
    <scope>NUCLEOTIDE SEQUENCE [LARGE SCALE GENOMIC DNA]</scope>
    <source>
        <strain evidence="2 3">130c</strain>
    </source>
</reference>
<keyword evidence="3" id="KW-1185">Reference proteome</keyword>
<evidence type="ECO:0000256" key="1">
    <source>
        <dbReference type="SAM" id="MobiDB-lite"/>
    </source>
</evidence>
<dbReference type="InParanoid" id="A0A078B0B3"/>
<organism evidence="2 3">
    <name type="scientific">Stylonychia lemnae</name>
    <name type="common">Ciliate</name>
    <dbReference type="NCBI Taxonomy" id="5949"/>
    <lineage>
        <taxon>Eukaryota</taxon>
        <taxon>Sar</taxon>
        <taxon>Alveolata</taxon>
        <taxon>Ciliophora</taxon>
        <taxon>Intramacronucleata</taxon>
        <taxon>Spirotrichea</taxon>
        <taxon>Stichotrichia</taxon>
        <taxon>Sporadotrichida</taxon>
        <taxon>Oxytrichidae</taxon>
        <taxon>Stylonychinae</taxon>
        <taxon>Stylonychia</taxon>
    </lineage>
</organism>
<proteinExistence type="predicted"/>
<accession>A0A078B0B3</accession>
<feature type="compositionally biased region" description="Low complexity" evidence="1">
    <location>
        <begin position="128"/>
        <end position="215"/>
    </location>
</feature>
<dbReference type="OMA" id="SIEDHIC"/>
<dbReference type="AlphaFoldDB" id="A0A078B0B3"/>
<protein>
    <submittedName>
        <fullName evidence="2">Uncharacterized protein</fullName>
    </submittedName>
</protein>
<feature type="region of interest" description="Disordered" evidence="1">
    <location>
        <begin position="227"/>
        <end position="260"/>
    </location>
</feature>
<evidence type="ECO:0000313" key="2">
    <source>
        <dbReference type="EMBL" id="CDW87756.1"/>
    </source>
</evidence>
<sequence length="907" mass="104151">MVHHTEVISTFLINYLAGSNTVWGNNNNNSNQNSNNGNLMFNQNNNLFRSQSNVNNYGNNNQNSGANNLWPKPSGSVVGGNNWNNWSNGNNNNINNSWNNNGNNGMSNNNSWNNNANNNNGLRQSTLNFNSAGNNNNNQNGQNNGWGNNNINNNNGGNNNTWGNNNNGFNQSNQNRNNVSPTKSLNLNSSNAWQNNSNQPKFNGFGSNNNQFGQNNFQTNSQFGNNNNNGFNNQNNNNNNNMFNRPSNGPSNFSTGFNNQQNPTLNLNIYGNNNNNNNSQFRPTGTQLNFNSSNNNNSQFGRSTNFTGSNSSNSFNNGFQSTLKFGQTGTNTWGQQGTGGFNSGSNFNMNSGGMNNNQNSVMNQNAFNILQQMQRQLTIPEFQNKDFKEKLQDLKRSIEDHICSAQFGKLNSNDQGRIAESNYMMFCNTLNEYMDQDKKSRYGGLLGRGQYYDQDKQHRFHKPMLYINNPLRNQSLSVLSQDSQKFGILLYNELKQLKTFSNEQIDMIKEQEDLTKQRKNLLEKVRNKTNNSAIMAEKSLTQIIKEEKRASKISKFIFDQDELRYLNELMKNTNPLYLYEENVFEELKFKIPFDQCLKMMGDVVESCDKYTELIAQNKYLVDEQVNKEKMSDEIQMSDIADESSPETKYGNYIQIIQNATQKENELGFILQEQSYDIKRERDFLIQGVVKKRRASSVKYGQREITIKEAQDEFEKQKNLMQKEIMKNANVFQRNRSVELLTKLNQDKQKAGQVSDQNKLHFKDDVVDSGLIDIGVRLRKRERDRSNRDYDNLANRMRRVYIDENSIDRNRDNIERREQSFIGQKLRQQGFTDDRGRAADEGYYTQRVGARDQSANRGYSQIANQNHSIVNTSAQMKRYDRSRLQTDMSNVTPYKSSNKRTIMNNRLF</sequence>
<feature type="compositionally biased region" description="Low complexity" evidence="1">
    <location>
        <begin position="79"/>
        <end position="121"/>
    </location>
</feature>
<dbReference type="Proteomes" id="UP000039865">
    <property type="component" value="Unassembled WGS sequence"/>
</dbReference>